<feature type="domain" description="Beta-lactamase class A catalytic" evidence="5">
    <location>
        <begin position="50"/>
        <end position="268"/>
    </location>
</feature>
<comment type="similarity">
    <text evidence="2">Belongs to the class-A beta-lactamase family.</text>
</comment>
<dbReference type="PANTHER" id="PTHR35333:SF3">
    <property type="entry name" value="BETA-LACTAMASE-TYPE TRANSPEPTIDASE FOLD CONTAINING PROTEIN"/>
    <property type="match status" value="1"/>
</dbReference>
<dbReference type="NCBIfam" id="NF000449">
    <property type="entry name" value="blaBIC"/>
    <property type="match status" value="1"/>
</dbReference>
<dbReference type="InterPro" id="IPR012338">
    <property type="entry name" value="Beta-lactam/transpept-like"/>
</dbReference>
<dbReference type="PRINTS" id="PR00118">
    <property type="entry name" value="BLACTAMASEA"/>
</dbReference>
<dbReference type="CARD" id="ARO:3004753">
    <property type="molecule name" value="BIC-1"/>
    <property type="mechanism identifier" value="ARO:0001004"/>
    <property type="mechanism name" value="antibiotic inactivation"/>
</dbReference>
<protein>
    <recommendedName>
        <fullName evidence="3">beta-lactamase</fullName>
        <ecNumber evidence="3">3.5.2.6</ecNumber>
    </recommendedName>
</protein>
<dbReference type="PANTHER" id="PTHR35333">
    <property type="entry name" value="BETA-LACTAMASE"/>
    <property type="match status" value="1"/>
</dbReference>
<dbReference type="GO" id="GO:0030655">
    <property type="term" value="P:beta-lactam antibiotic catabolic process"/>
    <property type="evidence" value="ECO:0007669"/>
    <property type="project" value="InterPro"/>
</dbReference>
<evidence type="ECO:0000256" key="3">
    <source>
        <dbReference type="ARBA" id="ARBA00012865"/>
    </source>
</evidence>
<dbReference type="SMR" id="D2WFL1"/>
<feature type="signal peptide" evidence="4">
    <location>
        <begin position="1"/>
        <end position="24"/>
    </location>
</feature>
<dbReference type="NCBIfam" id="NF000538">
    <property type="entry name" value="classA_carba"/>
    <property type="match status" value="1"/>
</dbReference>
<evidence type="ECO:0000259" key="5">
    <source>
        <dbReference type="Pfam" id="PF13354"/>
    </source>
</evidence>
<dbReference type="InterPro" id="IPR058220">
    <property type="entry name" value="KPC-2/SME-1-like"/>
</dbReference>
<dbReference type="InterPro" id="IPR045155">
    <property type="entry name" value="Beta-lactam_cat"/>
</dbReference>
<organism evidence="6">
    <name type="scientific">Pseudomonas fluorescens</name>
    <dbReference type="NCBI Taxonomy" id="294"/>
    <lineage>
        <taxon>Bacteria</taxon>
        <taxon>Pseudomonadati</taxon>
        <taxon>Pseudomonadota</taxon>
        <taxon>Gammaproteobacteria</taxon>
        <taxon>Pseudomonadales</taxon>
        <taxon>Pseudomonadaceae</taxon>
        <taxon>Pseudomonas</taxon>
    </lineage>
</organism>
<dbReference type="RefSeq" id="WP_063857833.1">
    <property type="nucleotide sequence ID" value="NG_048708.1"/>
</dbReference>
<dbReference type="NCBIfam" id="NF033103">
    <property type="entry name" value="bla_class_A"/>
    <property type="match status" value="1"/>
</dbReference>
<feature type="chain" id="PRO_5003039027" description="beta-lactamase" evidence="4">
    <location>
        <begin position="25"/>
        <end position="294"/>
    </location>
</feature>
<sequence length="294" mass="31908">MARPSKLALSFSLLLPFLPFTSFAETWPQGDIARQKIVKLEKDFGGRIGVSAIDTGANRTFDFRADERFPLCSSFKGFLAGAVLSHSQQQEGLLEKRIDYKNRVMEPHSPISAQHSSTGMTVAQLAAAALQYSDNGATNLLLENVLGGPAGMTTFMRTLGDTTFRLDRWELELNSAIPGDDRDTSTPHAIARSLQKIALGEALQTAPRQQLVDWLIGNTTGGARIRAGVPVEWVVGDKTGTCGVYGTANDYAVIWPKTSAPIVLAIYTAKPNKEDKHSDAVIAEVTRAVLESFE</sequence>
<comment type="catalytic activity">
    <reaction evidence="1">
        <text>a beta-lactam + H2O = a substituted beta-amino acid</text>
        <dbReference type="Rhea" id="RHEA:20401"/>
        <dbReference type="ChEBI" id="CHEBI:15377"/>
        <dbReference type="ChEBI" id="CHEBI:35627"/>
        <dbReference type="ChEBI" id="CHEBI:140347"/>
        <dbReference type="EC" id="3.5.2.6"/>
    </reaction>
</comment>
<dbReference type="InterPro" id="IPR000871">
    <property type="entry name" value="Beta-lactam_class-A"/>
</dbReference>
<reference evidence="6" key="1">
    <citation type="journal article" date="2010" name="Antimicrob. Agents Chemother.">
        <title>Novel ambler class A carbapenem-hydrolyzing beta-lactamase from a Pseudomonas fluorescens isolate from the Seine River, Paris, France.</title>
        <authorList>
            <person name="Girlich D."/>
            <person name="Poirel L."/>
            <person name="Nordmann P."/>
        </authorList>
    </citation>
    <scope>NUCLEOTIDE SEQUENCE</scope>
    <source>
        <strain evidence="6">PF-1</strain>
    </source>
</reference>
<dbReference type="GO" id="GO:0046677">
    <property type="term" value="P:response to antibiotic"/>
    <property type="evidence" value="ECO:0007669"/>
    <property type="project" value="InterPro"/>
</dbReference>
<accession>D2WFL1</accession>
<dbReference type="EMBL" id="GQ260093">
    <property type="protein sequence ID" value="ADB56658.1"/>
    <property type="molecule type" value="Genomic_DNA"/>
</dbReference>
<name>D2WFL1_PSEFL</name>
<gene>
    <name evidence="6" type="primary">blaBIC-1</name>
</gene>
<dbReference type="GO" id="GO:0008800">
    <property type="term" value="F:beta-lactamase activity"/>
    <property type="evidence" value="ECO:0007669"/>
    <property type="project" value="UniProtKB-EC"/>
</dbReference>
<evidence type="ECO:0000256" key="4">
    <source>
        <dbReference type="SAM" id="SignalP"/>
    </source>
</evidence>
<keyword evidence="4" id="KW-0732">Signal</keyword>
<evidence type="ECO:0000313" key="6">
    <source>
        <dbReference type="EMBL" id="ADB56658.1"/>
    </source>
</evidence>
<dbReference type="Pfam" id="PF13354">
    <property type="entry name" value="Beta-lactamase2"/>
    <property type="match status" value="1"/>
</dbReference>
<proteinExistence type="inferred from homology"/>
<dbReference type="SUPFAM" id="SSF56601">
    <property type="entry name" value="beta-lactamase/transpeptidase-like"/>
    <property type="match status" value="1"/>
</dbReference>
<dbReference type="EC" id="3.5.2.6" evidence="3"/>
<evidence type="ECO:0000256" key="1">
    <source>
        <dbReference type="ARBA" id="ARBA00001526"/>
    </source>
</evidence>
<dbReference type="AlphaFoldDB" id="D2WFL1"/>
<evidence type="ECO:0000256" key="2">
    <source>
        <dbReference type="ARBA" id="ARBA00009009"/>
    </source>
</evidence>
<dbReference type="Gene3D" id="3.40.710.10">
    <property type="entry name" value="DD-peptidase/beta-lactamase superfamily"/>
    <property type="match status" value="1"/>
</dbReference>
<dbReference type="ChEMBL" id="CHEMBL4105931"/>